<organism evidence="2 3">
    <name type="scientific">Bagarius yarrelli</name>
    <name type="common">Goonch</name>
    <name type="synonym">Bagrus yarrelli</name>
    <dbReference type="NCBI Taxonomy" id="175774"/>
    <lineage>
        <taxon>Eukaryota</taxon>
        <taxon>Metazoa</taxon>
        <taxon>Chordata</taxon>
        <taxon>Craniata</taxon>
        <taxon>Vertebrata</taxon>
        <taxon>Euteleostomi</taxon>
        <taxon>Actinopterygii</taxon>
        <taxon>Neopterygii</taxon>
        <taxon>Teleostei</taxon>
        <taxon>Ostariophysi</taxon>
        <taxon>Siluriformes</taxon>
        <taxon>Sisoridae</taxon>
        <taxon>Sisorinae</taxon>
        <taxon>Bagarius</taxon>
    </lineage>
</organism>
<dbReference type="Pfam" id="PF03437">
    <property type="entry name" value="BtpA"/>
    <property type="match status" value="1"/>
</dbReference>
<accession>A0A556VVH2</accession>
<sequence>MLQDITNLRCLTFEQSHNSHVTEDTTVMKFVKLFGRLNSNIIGMIHVGALPGTPLHRSAVPELVDQACREAELYQQEGVCPVLPVGVQVLAANNQTALAVALAAGLEFIRVEGFVFSHVADEGLMNACAGELLRFRKYIGAEHIQIFTDIKKKHSAHTLTADVCITETARAAEFFLSDGVVITGASTGVHANPQELNEVMRSVQIPVLVGSGVTQENVDDYLQANALIVGSHFKIGGRWENRVQADKVKRFMEKINKLRNSKPKTT</sequence>
<dbReference type="PANTHER" id="PTHR21381:SF3">
    <property type="entry name" value="SGC REGION PROTEIN SGCQ-RELATED"/>
    <property type="match status" value="1"/>
</dbReference>
<dbReference type="EMBL" id="VCAZ01000303">
    <property type="protein sequence ID" value="TTW57041.1"/>
    <property type="molecule type" value="Genomic_DNA"/>
</dbReference>
<reference evidence="2 3" key="1">
    <citation type="journal article" date="2019" name="Genome Biol. Evol.">
        <title>Whole-Genome Sequencing of the Giant Devil Catfish, Bagarius yarrelli.</title>
        <authorList>
            <person name="Jiang W."/>
            <person name="Lv Y."/>
            <person name="Cheng L."/>
            <person name="Yang K."/>
            <person name="Chao B."/>
            <person name="Wang X."/>
            <person name="Li Y."/>
            <person name="Pan X."/>
            <person name="You X."/>
            <person name="Zhang Y."/>
            <person name="Yang J."/>
            <person name="Li J."/>
            <person name="Zhang X."/>
            <person name="Liu S."/>
            <person name="Sun C."/>
            <person name="Yang J."/>
            <person name="Shi Q."/>
        </authorList>
    </citation>
    <scope>NUCLEOTIDE SEQUENCE [LARGE SCALE GENOMIC DNA]</scope>
    <source>
        <strain evidence="2">JWS20170419001</strain>
        <tissue evidence="2">Muscle</tissue>
    </source>
</reference>
<dbReference type="Proteomes" id="UP000319801">
    <property type="component" value="Unassembled WGS sequence"/>
</dbReference>
<gene>
    <name evidence="2" type="ORF">Baya_16434</name>
</gene>
<dbReference type="OrthoDB" id="10045006at2759"/>
<protein>
    <submittedName>
        <fullName evidence="2">Uncharacterized protein</fullName>
    </submittedName>
</protein>
<keyword evidence="3" id="KW-1185">Reference proteome</keyword>
<dbReference type="SUPFAM" id="SSF51366">
    <property type="entry name" value="Ribulose-phoshate binding barrel"/>
    <property type="match status" value="1"/>
</dbReference>
<comment type="caution">
    <text evidence="2">The sequence shown here is derived from an EMBL/GenBank/DDBJ whole genome shotgun (WGS) entry which is preliminary data.</text>
</comment>
<dbReference type="InterPro" id="IPR005137">
    <property type="entry name" value="BtpA"/>
</dbReference>
<evidence type="ECO:0000256" key="1">
    <source>
        <dbReference type="ARBA" id="ARBA00006007"/>
    </source>
</evidence>
<comment type="similarity">
    <text evidence="1">Belongs to the BtpA family.</text>
</comment>
<name>A0A556VVH2_BAGYA</name>
<evidence type="ECO:0000313" key="2">
    <source>
        <dbReference type="EMBL" id="TTW57041.1"/>
    </source>
</evidence>
<dbReference type="PIRSF" id="PIRSF005956">
    <property type="entry name" value="BtpA"/>
    <property type="match status" value="1"/>
</dbReference>
<dbReference type="PANTHER" id="PTHR21381">
    <property type="entry name" value="ZGC:162297"/>
    <property type="match status" value="1"/>
</dbReference>
<dbReference type="AlphaFoldDB" id="A0A556VVH2"/>
<proteinExistence type="inferred from homology"/>
<evidence type="ECO:0000313" key="3">
    <source>
        <dbReference type="Proteomes" id="UP000319801"/>
    </source>
</evidence>
<dbReference type="InterPro" id="IPR011060">
    <property type="entry name" value="RibuloseP-bd_barrel"/>
</dbReference>